<accession>A0A9K3IP45</accession>
<evidence type="ECO:0000313" key="1">
    <source>
        <dbReference type="EMBL" id="KAF5800157.1"/>
    </source>
</evidence>
<organism evidence="1 2">
    <name type="scientific">Helianthus annuus</name>
    <name type="common">Common sunflower</name>
    <dbReference type="NCBI Taxonomy" id="4232"/>
    <lineage>
        <taxon>Eukaryota</taxon>
        <taxon>Viridiplantae</taxon>
        <taxon>Streptophyta</taxon>
        <taxon>Embryophyta</taxon>
        <taxon>Tracheophyta</taxon>
        <taxon>Spermatophyta</taxon>
        <taxon>Magnoliopsida</taxon>
        <taxon>eudicotyledons</taxon>
        <taxon>Gunneridae</taxon>
        <taxon>Pentapetalae</taxon>
        <taxon>asterids</taxon>
        <taxon>campanulids</taxon>
        <taxon>Asterales</taxon>
        <taxon>Asteraceae</taxon>
        <taxon>Asteroideae</taxon>
        <taxon>Heliantheae alliance</taxon>
        <taxon>Heliantheae</taxon>
        <taxon>Helianthus</taxon>
    </lineage>
</organism>
<gene>
    <name evidence="1" type="ORF">HanXRQr2_Chr07g0312791</name>
</gene>
<name>A0A9K3IP45_HELAN</name>
<evidence type="ECO:0000313" key="2">
    <source>
        <dbReference type="Proteomes" id="UP000215914"/>
    </source>
</evidence>
<dbReference type="AlphaFoldDB" id="A0A9K3IP45"/>
<proteinExistence type="predicted"/>
<dbReference type="Gramene" id="mRNA:HanXRQr2_Chr07g0312791">
    <property type="protein sequence ID" value="CDS:HanXRQr2_Chr07g0312791.1"/>
    <property type="gene ID" value="HanXRQr2_Chr07g0312791"/>
</dbReference>
<reference evidence="1" key="2">
    <citation type="submission" date="2020-06" db="EMBL/GenBank/DDBJ databases">
        <title>Helianthus annuus Genome sequencing and assembly Release 2.</title>
        <authorList>
            <person name="Gouzy J."/>
            <person name="Langlade N."/>
            <person name="Munos S."/>
        </authorList>
    </citation>
    <scope>NUCLEOTIDE SEQUENCE</scope>
    <source>
        <tissue evidence="1">Leaves</tissue>
    </source>
</reference>
<protein>
    <submittedName>
        <fullName evidence="1">Uncharacterized protein</fullName>
    </submittedName>
</protein>
<comment type="caution">
    <text evidence="1">The sequence shown here is derived from an EMBL/GenBank/DDBJ whole genome shotgun (WGS) entry which is preliminary data.</text>
</comment>
<keyword evidence="2" id="KW-1185">Reference proteome</keyword>
<sequence>MKLTSRMKWPRFQTFRNQMRKNKPLDKSRETGQTSGTKMTFYSVNKFVILYV</sequence>
<reference evidence="1" key="1">
    <citation type="journal article" date="2017" name="Nature">
        <title>The sunflower genome provides insights into oil metabolism, flowering and Asterid evolution.</title>
        <authorList>
            <person name="Badouin H."/>
            <person name="Gouzy J."/>
            <person name="Grassa C.J."/>
            <person name="Murat F."/>
            <person name="Staton S.E."/>
            <person name="Cottret L."/>
            <person name="Lelandais-Briere C."/>
            <person name="Owens G.L."/>
            <person name="Carrere S."/>
            <person name="Mayjonade B."/>
            <person name="Legrand L."/>
            <person name="Gill N."/>
            <person name="Kane N.C."/>
            <person name="Bowers J.E."/>
            <person name="Hubner S."/>
            <person name="Bellec A."/>
            <person name="Berard A."/>
            <person name="Berges H."/>
            <person name="Blanchet N."/>
            <person name="Boniface M.C."/>
            <person name="Brunel D."/>
            <person name="Catrice O."/>
            <person name="Chaidir N."/>
            <person name="Claudel C."/>
            <person name="Donnadieu C."/>
            <person name="Faraut T."/>
            <person name="Fievet G."/>
            <person name="Helmstetter N."/>
            <person name="King M."/>
            <person name="Knapp S.J."/>
            <person name="Lai Z."/>
            <person name="Le Paslier M.C."/>
            <person name="Lippi Y."/>
            <person name="Lorenzon L."/>
            <person name="Mandel J.R."/>
            <person name="Marage G."/>
            <person name="Marchand G."/>
            <person name="Marquand E."/>
            <person name="Bret-Mestries E."/>
            <person name="Morien E."/>
            <person name="Nambeesan S."/>
            <person name="Nguyen T."/>
            <person name="Pegot-Espagnet P."/>
            <person name="Pouilly N."/>
            <person name="Raftis F."/>
            <person name="Sallet E."/>
            <person name="Schiex T."/>
            <person name="Thomas J."/>
            <person name="Vandecasteele C."/>
            <person name="Vares D."/>
            <person name="Vear F."/>
            <person name="Vautrin S."/>
            <person name="Crespi M."/>
            <person name="Mangin B."/>
            <person name="Burke J.M."/>
            <person name="Salse J."/>
            <person name="Munos S."/>
            <person name="Vincourt P."/>
            <person name="Rieseberg L.H."/>
            <person name="Langlade N.B."/>
        </authorList>
    </citation>
    <scope>NUCLEOTIDE SEQUENCE</scope>
    <source>
        <tissue evidence="1">Leaves</tissue>
    </source>
</reference>
<dbReference type="EMBL" id="MNCJ02000322">
    <property type="protein sequence ID" value="KAF5800157.1"/>
    <property type="molecule type" value="Genomic_DNA"/>
</dbReference>
<dbReference type="Proteomes" id="UP000215914">
    <property type="component" value="Unassembled WGS sequence"/>
</dbReference>